<dbReference type="RefSeq" id="WP_074975025.1">
    <property type="nucleotide sequence ID" value="NZ_FPBZ01000010.1"/>
</dbReference>
<evidence type="ECO:0000313" key="1">
    <source>
        <dbReference type="EMBL" id="SFU61616.1"/>
    </source>
</evidence>
<evidence type="ECO:0000313" key="2">
    <source>
        <dbReference type="Proteomes" id="UP000182649"/>
    </source>
</evidence>
<gene>
    <name evidence="1" type="ORF">SAMN05216417_11065</name>
</gene>
<sequence length="155" mass="17000">MTLSITYVLTGTGWASCTIETVDTKVTLTASYLSDALGSLVVSGIAVLSGFDTCSFGFDEEPGEYRWVITAVPHMIQIHVLEFAELWGWRPNSQGKLLLTFKCARLVFAKAVHAAALAVLEQHGIDGYEEQWVHAKFPERQVALLGALIADWENA</sequence>
<dbReference type="Proteomes" id="UP000182649">
    <property type="component" value="Unassembled WGS sequence"/>
</dbReference>
<dbReference type="OrthoDB" id="5456548at2"/>
<name>A0A1I7HMF4_9PROT</name>
<dbReference type="AlphaFoldDB" id="A0A1I7HMF4"/>
<protein>
    <submittedName>
        <fullName evidence="1">Uncharacterized protein</fullName>
    </submittedName>
</protein>
<accession>A0A1I7HMF4</accession>
<organism evidence="1 2">
    <name type="scientific">Nitrosospira multiformis</name>
    <dbReference type="NCBI Taxonomy" id="1231"/>
    <lineage>
        <taxon>Bacteria</taxon>
        <taxon>Pseudomonadati</taxon>
        <taxon>Pseudomonadota</taxon>
        <taxon>Betaproteobacteria</taxon>
        <taxon>Nitrosomonadales</taxon>
        <taxon>Nitrosomonadaceae</taxon>
        <taxon>Nitrosospira</taxon>
    </lineage>
</organism>
<proteinExistence type="predicted"/>
<dbReference type="EMBL" id="FPBZ01000010">
    <property type="protein sequence ID" value="SFU61616.1"/>
    <property type="molecule type" value="Genomic_DNA"/>
</dbReference>
<reference evidence="1 2" key="1">
    <citation type="submission" date="2016-10" db="EMBL/GenBank/DDBJ databases">
        <authorList>
            <person name="de Groot N.N."/>
        </authorList>
    </citation>
    <scope>NUCLEOTIDE SEQUENCE [LARGE SCALE GENOMIC DNA]</scope>
    <source>
        <strain evidence="1 2">Nl14</strain>
    </source>
</reference>